<proteinExistence type="predicted"/>
<dbReference type="RefSeq" id="WP_155470727.1">
    <property type="nucleotide sequence ID" value="NZ_BMKG01000027.1"/>
</dbReference>
<organism evidence="1 2">
    <name type="scientific">Pseudoduganella buxea</name>
    <dbReference type="NCBI Taxonomy" id="1949069"/>
    <lineage>
        <taxon>Bacteria</taxon>
        <taxon>Pseudomonadati</taxon>
        <taxon>Pseudomonadota</taxon>
        <taxon>Betaproteobacteria</taxon>
        <taxon>Burkholderiales</taxon>
        <taxon>Oxalobacteraceae</taxon>
        <taxon>Telluria group</taxon>
        <taxon>Pseudoduganella</taxon>
    </lineage>
</organism>
<dbReference type="InterPro" id="IPR036388">
    <property type="entry name" value="WH-like_DNA-bd_sf"/>
</dbReference>
<dbReference type="SUPFAM" id="SSF46785">
    <property type="entry name" value="Winged helix' DNA-binding domain"/>
    <property type="match status" value="1"/>
</dbReference>
<dbReference type="PROSITE" id="PS51257">
    <property type="entry name" value="PROKAR_LIPOPROTEIN"/>
    <property type="match status" value="1"/>
</dbReference>
<dbReference type="Gene3D" id="3.40.50.300">
    <property type="entry name" value="P-loop containing nucleotide triphosphate hydrolases"/>
    <property type="match status" value="1"/>
</dbReference>
<dbReference type="InterPro" id="IPR036390">
    <property type="entry name" value="WH_DNA-bd_sf"/>
</dbReference>
<dbReference type="EMBL" id="WNKZ01000028">
    <property type="protein sequence ID" value="MTV53414.1"/>
    <property type="molecule type" value="Genomic_DNA"/>
</dbReference>
<comment type="caution">
    <text evidence="1">The sequence shown here is derived from an EMBL/GenBank/DDBJ whole genome shotgun (WGS) entry which is preliminary data.</text>
</comment>
<evidence type="ECO:0000313" key="1">
    <source>
        <dbReference type="EMBL" id="MTV53414.1"/>
    </source>
</evidence>
<reference evidence="1 2" key="1">
    <citation type="submission" date="2019-11" db="EMBL/GenBank/DDBJ databases">
        <title>Type strains purchased from KCTC, JCM and DSMZ.</title>
        <authorList>
            <person name="Lu H."/>
        </authorList>
    </citation>
    <scope>NUCLEOTIDE SEQUENCE [LARGE SCALE GENOMIC DNA]</scope>
    <source>
        <strain evidence="1 2">KCTC 52429</strain>
    </source>
</reference>
<name>A0A6I3SWJ9_9BURK</name>
<dbReference type="InterPro" id="IPR027417">
    <property type="entry name" value="P-loop_NTPase"/>
</dbReference>
<sequence length="449" mass="50394">MLDRHKKREDLMYTGWGFSSCPFEPEALRADAIGHQLLVGRDIETRKVMTRLNASKKLVTLDGSNGIGKTSLVNIALYRCYLAYLKSPANRLFIPCRTVFQLDNIDDLVAFQKHVLSEVALTLSERKQELDALETGMPGAAVLNSILDLNLLGEWRLAISGSNSLNTTHIEQTNSNTLATSHFESGFKNWLADIFSGQHKGAVVCVLDNLELLQTSKRARQCLESLRDTLFSVKGIRWVLCGANNIILSVASTPRLAGHLESPIEVTPLTKNCTEHIFSSRRQAYQVAEGAGYLPLTSAEFDLLYTVLNQNLRTTLSKCHDYCIWTYENSLRPRNDDEKKTVFAKWLTKEAQDNEKACSSAVKQKAFEVFDLTAMAEELRDSFSLSQFQSFGFDSVNTLRPLVKELEDAGLLISQIDEDDNRRKTISVTPKGWLVNYSRILSGKTAIRK</sequence>
<protein>
    <submittedName>
        <fullName evidence="1">Uncharacterized protein</fullName>
    </submittedName>
</protein>
<dbReference type="AlphaFoldDB" id="A0A6I3SWJ9"/>
<dbReference type="OrthoDB" id="2633870at2"/>
<accession>A0A6I3SWJ9</accession>
<dbReference type="SUPFAM" id="SSF52540">
    <property type="entry name" value="P-loop containing nucleoside triphosphate hydrolases"/>
    <property type="match status" value="1"/>
</dbReference>
<dbReference type="Gene3D" id="1.10.10.10">
    <property type="entry name" value="Winged helix-like DNA-binding domain superfamily/Winged helix DNA-binding domain"/>
    <property type="match status" value="1"/>
</dbReference>
<gene>
    <name evidence="1" type="ORF">GM672_11820</name>
</gene>
<dbReference type="Proteomes" id="UP000430634">
    <property type="component" value="Unassembled WGS sequence"/>
</dbReference>
<evidence type="ECO:0000313" key="2">
    <source>
        <dbReference type="Proteomes" id="UP000430634"/>
    </source>
</evidence>